<evidence type="ECO:0000256" key="1">
    <source>
        <dbReference type="ARBA" id="ARBA00022679"/>
    </source>
</evidence>
<evidence type="ECO:0000256" key="2">
    <source>
        <dbReference type="RuleBase" id="RU003750"/>
    </source>
</evidence>
<gene>
    <name evidence="5" type="ORF">ACFFF8_10225</name>
</gene>
<keyword evidence="4" id="KW-1133">Transmembrane helix</keyword>
<keyword evidence="4" id="KW-0812">Transmembrane</keyword>
<proteinExistence type="inferred from homology"/>
<evidence type="ECO:0000313" key="5">
    <source>
        <dbReference type="EMBL" id="MFC0684971.1"/>
    </source>
</evidence>
<keyword evidence="6" id="KW-1185">Reference proteome</keyword>
<accession>A0ABV6S6Y9</accession>
<dbReference type="PROSITE" id="PS00379">
    <property type="entry name" value="CDP_ALCOHOL_P_TRANSF"/>
    <property type="match status" value="1"/>
</dbReference>
<reference evidence="5 6" key="1">
    <citation type="submission" date="2024-09" db="EMBL/GenBank/DDBJ databases">
        <authorList>
            <person name="Sun Q."/>
            <person name="Mori K."/>
        </authorList>
    </citation>
    <scope>NUCLEOTIDE SEQUENCE [LARGE SCALE GENOMIC DNA]</scope>
    <source>
        <strain evidence="5 6">CICC 11035S</strain>
    </source>
</reference>
<feature type="region of interest" description="Disordered" evidence="3">
    <location>
        <begin position="1"/>
        <end position="22"/>
    </location>
</feature>
<comment type="similarity">
    <text evidence="2">Belongs to the CDP-alcohol phosphatidyltransferase class-I family.</text>
</comment>
<dbReference type="Proteomes" id="UP001589858">
    <property type="component" value="Unassembled WGS sequence"/>
</dbReference>
<dbReference type="InterPro" id="IPR000462">
    <property type="entry name" value="CDP-OH_P_trans"/>
</dbReference>
<keyword evidence="1 2" id="KW-0808">Transferase</keyword>
<sequence>MSADLRQSHGAPASHQRPAARPRELQDGLNHRLYHPLAWRLAVQLSATPVTPNAVSVAGALLVVMAGLAYVGLPWPVGAVAGLCLHMSWHVFDGADGDLARLTGRSSPSGELVDGICDYASHIVLYLLLGFQLQQSLGAIAWLPTLGAGLSRVVQANWYETRRRQYQWWAYGVPWLRQTQDQRGQRASGLGAAYLKLAQRTGPRSEALDAAIAGAADDAQALARVRQAVRDASAALLPPTPLLGANYRTIGLGLSMLAGSPLWYFLYEAAALNLLLLGSILRAARGVRTVSLGLAHAPAPSTRR</sequence>
<dbReference type="InterPro" id="IPR043130">
    <property type="entry name" value="CDP-OH_PTrfase_TM_dom"/>
</dbReference>
<evidence type="ECO:0000256" key="4">
    <source>
        <dbReference type="SAM" id="Phobius"/>
    </source>
</evidence>
<dbReference type="InterPro" id="IPR048254">
    <property type="entry name" value="CDP_ALCOHOL_P_TRANSF_CS"/>
</dbReference>
<dbReference type="EC" id="2.7.8.-" evidence="5"/>
<protein>
    <submittedName>
        <fullName evidence="5">CDP-alcohol phosphatidyltransferase family protein</fullName>
        <ecNumber evidence="5">2.7.8.-</ecNumber>
    </submittedName>
</protein>
<dbReference type="EMBL" id="JBHLTM010000036">
    <property type="protein sequence ID" value="MFC0684971.1"/>
    <property type="molecule type" value="Genomic_DNA"/>
</dbReference>
<evidence type="ECO:0000313" key="6">
    <source>
        <dbReference type="Proteomes" id="UP001589858"/>
    </source>
</evidence>
<dbReference type="Gene3D" id="1.20.120.1760">
    <property type="match status" value="1"/>
</dbReference>
<dbReference type="GO" id="GO:0016740">
    <property type="term" value="F:transferase activity"/>
    <property type="evidence" value="ECO:0007669"/>
    <property type="project" value="UniProtKB-KW"/>
</dbReference>
<feature type="transmembrane region" description="Helical" evidence="4">
    <location>
        <begin position="262"/>
        <end position="281"/>
    </location>
</feature>
<organism evidence="5 6">
    <name type="scientific">Novosphingobium clariflavum</name>
    <dbReference type="NCBI Taxonomy" id="2029884"/>
    <lineage>
        <taxon>Bacteria</taxon>
        <taxon>Pseudomonadati</taxon>
        <taxon>Pseudomonadota</taxon>
        <taxon>Alphaproteobacteria</taxon>
        <taxon>Sphingomonadales</taxon>
        <taxon>Sphingomonadaceae</taxon>
        <taxon>Novosphingobium</taxon>
    </lineage>
</organism>
<evidence type="ECO:0000256" key="3">
    <source>
        <dbReference type="SAM" id="MobiDB-lite"/>
    </source>
</evidence>
<dbReference type="RefSeq" id="WP_267221321.1">
    <property type="nucleotide sequence ID" value="NZ_JAPCWC010000010.1"/>
</dbReference>
<name>A0ABV6S6Y9_9SPHN</name>
<comment type="caution">
    <text evidence="5">The sequence shown here is derived from an EMBL/GenBank/DDBJ whole genome shotgun (WGS) entry which is preliminary data.</text>
</comment>
<keyword evidence="4" id="KW-0472">Membrane</keyword>
<dbReference type="Pfam" id="PF01066">
    <property type="entry name" value="CDP-OH_P_transf"/>
    <property type="match status" value="1"/>
</dbReference>